<feature type="signal peptide" evidence="3">
    <location>
        <begin position="1"/>
        <end position="25"/>
    </location>
</feature>
<feature type="chain" id="PRO_5038773160" evidence="3">
    <location>
        <begin position="26"/>
        <end position="337"/>
    </location>
</feature>
<name>A0A4R2K4J4_9PSEU</name>
<dbReference type="RefSeq" id="WP_165960175.1">
    <property type="nucleotide sequence ID" value="NZ_SLWS01000001.1"/>
</dbReference>
<keyword evidence="2" id="KW-0472">Membrane</keyword>
<sequence>MQRLARRLAAAFAVAFVVATSSVLGGSTAAASTPLVVGSCAATIQGAPGTPIQLQPAAVLEPVVNVVRALDPLNLITPTVRGTLAKLPPIPIGAIPTGTGFITAGQIANAVIGQLNKIPLLGPIISAVAQGVQSVFAGMCGVTVQAANTIGAVVQDGSAAMADQANKVERGLMPGGGQPAPGKPGGQQPGKPGTIPGSGTPGSSDGGGIPPGANFPVIGGAPSPLNGWGWGDYGRAPMTDYSSIPFAQAGLYAPSPGVRYGGNVPNYSPQFGILGTDNPPADGVQAAGHAESLGGPQGRRDIDISVLLAVLALSGVTAALVRTWVLRKPMFDAPRSA</sequence>
<feature type="compositionally biased region" description="Gly residues" evidence="1">
    <location>
        <begin position="173"/>
        <end position="188"/>
    </location>
</feature>
<comment type="caution">
    <text evidence="4">The sequence shown here is derived from an EMBL/GenBank/DDBJ whole genome shotgun (WGS) entry which is preliminary data.</text>
</comment>
<evidence type="ECO:0000313" key="5">
    <source>
        <dbReference type="Proteomes" id="UP000295680"/>
    </source>
</evidence>
<keyword evidence="3" id="KW-0732">Signal</keyword>
<feature type="region of interest" description="Disordered" evidence="1">
    <location>
        <begin position="169"/>
        <end position="216"/>
    </location>
</feature>
<evidence type="ECO:0000256" key="2">
    <source>
        <dbReference type="SAM" id="Phobius"/>
    </source>
</evidence>
<accession>A0A4R2K4J4</accession>
<organism evidence="4 5">
    <name type="scientific">Actinocrispum wychmicini</name>
    <dbReference type="NCBI Taxonomy" id="1213861"/>
    <lineage>
        <taxon>Bacteria</taxon>
        <taxon>Bacillati</taxon>
        <taxon>Actinomycetota</taxon>
        <taxon>Actinomycetes</taxon>
        <taxon>Pseudonocardiales</taxon>
        <taxon>Pseudonocardiaceae</taxon>
        <taxon>Actinocrispum</taxon>
    </lineage>
</organism>
<reference evidence="4 5" key="1">
    <citation type="submission" date="2019-03" db="EMBL/GenBank/DDBJ databases">
        <title>Genomic Encyclopedia of Type Strains, Phase IV (KMG-IV): sequencing the most valuable type-strain genomes for metagenomic binning, comparative biology and taxonomic classification.</title>
        <authorList>
            <person name="Goeker M."/>
        </authorList>
    </citation>
    <scope>NUCLEOTIDE SEQUENCE [LARGE SCALE GENOMIC DNA]</scope>
    <source>
        <strain evidence="4 5">DSM 45934</strain>
    </source>
</reference>
<evidence type="ECO:0000313" key="4">
    <source>
        <dbReference type="EMBL" id="TCO64729.1"/>
    </source>
</evidence>
<dbReference type="AlphaFoldDB" id="A0A4R2K4J4"/>
<evidence type="ECO:0000256" key="3">
    <source>
        <dbReference type="SAM" id="SignalP"/>
    </source>
</evidence>
<keyword evidence="2" id="KW-1133">Transmembrane helix</keyword>
<gene>
    <name evidence="4" type="ORF">EV192_101511</name>
</gene>
<feature type="transmembrane region" description="Helical" evidence="2">
    <location>
        <begin position="306"/>
        <end position="325"/>
    </location>
</feature>
<dbReference type="EMBL" id="SLWS01000001">
    <property type="protein sequence ID" value="TCO64729.1"/>
    <property type="molecule type" value="Genomic_DNA"/>
</dbReference>
<dbReference type="Proteomes" id="UP000295680">
    <property type="component" value="Unassembled WGS sequence"/>
</dbReference>
<evidence type="ECO:0000256" key="1">
    <source>
        <dbReference type="SAM" id="MobiDB-lite"/>
    </source>
</evidence>
<feature type="compositionally biased region" description="Low complexity" evidence="1">
    <location>
        <begin position="189"/>
        <end position="203"/>
    </location>
</feature>
<keyword evidence="5" id="KW-1185">Reference proteome</keyword>
<proteinExistence type="predicted"/>
<protein>
    <submittedName>
        <fullName evidence="4">Uncharacterized protein</fullName>
    </submittedName>
</protein>
<keyword evidence="2" id="KW-0812">Transmembrane</keyword>